<keyword evidence="3" id="KW-1185">Reference proteome</keyword>
<keyword evidence="1" id="KW-1133">Transmembrane helix</keyword>
<accession>A0A2K8Z9R7</accession>
<evidence type="ECO:0000313" key="3">
    <source>
        <dbReference type="Proteomes" id="UP000232883"/>
    </source>
</evidence>
<dbReference type="RefSeq" id="WP_100993151.1">
    <property type="nucleotide sequence ID" value="NZ_CP025096.1"/>
</dbReference>
<feature type="transmembrane region" description="Helical" evidence="1">
    <location>
        <begin position="101"/>
        <end position="119"/>
    </location>
</feature>
<proteinExistence type="predicted"/>
<feature type="transmembrane region" description="Helical" evidence="1">
    <location>
        <begin position="131"/>
        <end position="148"/>
    </location>
</feature>
<evidence type="ECO:0000313" key="2">
    <source>
        <dbReference type="EMBL" id="AUD06612.1"/>
    </source>
</evidence>
<dbReference type="EMBL" id="CP025096">
    <property type="protein sequence ID" value="AUD06612.1"/>
    <property type="molecule type" value="Genomic_DNA"/>
</dbReference>
<sequence length="173" mass="19485">MKLLGISLGFLMVTTMTFGQGLICIRPDSTSQDTLRVGHSIRISLTSPPDTYRGRLIDLKADSIRVKLDDGFWGSTRPWVALNQVTGLQKTTIFSSSTARFMYNYAFTLGGIVLPRYLFTHYPTWSKTGQLGVNVVSGVLVGSAFYFLSTKLIWPKRMGQRTQRGWRFKFVSN</sequence>
<organism evidence="2 3">
    <name type="scientific">Spirosoma pollinicola</name>
    <dbReference type="NCBI Taxonomy" id="2057025"/>
    <lineage>
        <taxon>Bacteria</taxon>
        <taxon>Pseudomonadati</taxon>
        <taxon>Bacteroidota</taxon>
        <taxon>Cytophagia</taxon>
        <taxon>Cytophagales</taxon>
        <taxon>Cytophagaceae</taxon>
        <taxon>Spirosoma</taxon>
    </lineage>
</organism>
<dbReference type="AlphaFoldDB" id="A0A2K8Z9R7"/>
<reference evidence="2 3" key="1">
    <citation type="submission" date="2017-11" db="EMBL/GenBank/DDBJ databases">
        <title>Taxonomic description and genome sequences of Spirosoma HA7 sp. nov., isolated from pollen microhabitat of Corylus avellana.</title>
        <authorList>
            <person name="Ambika Manirajan B."/>
            <person name="Suarez C."/>
            <person name="Ratering S."/>
            <person name="Geissler-Plaum R."/>
            <person name="Cardinale M."/>
            <person name="Sylvia S."/>
        </authorList>
    </citation>
    <scope>NUCLEOTIDE SEQUENCE [LARGE SCALE GENOMIC DNA]</scope>
    <source>
        <strain evidence="2 3">HA7</strain>
    </source>
</reference>
<dbReference type="Proteomes" id="UP000232883">
    <property type="component" value="Chromosome"/>
</dbReference>
<protein>
    <submittedName>
        <fullName evidence="2">Uncharacterized protein</fullName>
    </submittedName>
</protein>
<keyword evidence="1" id="KW-0812">Transmembrane</keyword>
<evidence type="ECO:0000256" key="1">
    <source>
        <dbReference type="SAM" id="Phobius"/>
    </source>
</evidence>
<dbReference type="KEGG" id="spir:CWM47_35055"/>
<keyword evidence="1" id="KW-0472">Membrane</keyword>
<gene>
    <name evidence="2" type="ORF">CWM47_35055</name>
</gene>
<name>A0A2K8Z9R7_9BACT</name>